<organism evidence="3 4">
    <name type="scientific">Nitrospirillum amazonense</name>
    <dbReference type="NCBI Taxonomy" id="28077"/>
    <lineage>
        <taxon>Bacteria</taxon>
        <taxon>Pseudomonadati</taxon>
        <taxon>Pseudomonadota</taxon>
        <taxon>Alphaproteobacteria</taxon>
        <taxon>Rhodospirillales</taxon>
        <taxon>Azospirillaceae</taxon>
        <taxon>Nitrospirillum</taxon>
    </lineage>
</organism>
<dbReference type="Gene3D" id="3.40.1620.10">
    <property type="entry name" value="YefM-like domain"/>
    <property type="match status" value="1"/>
</dbReference>
<evidence type="ECO:0000313" key="3">
    <source>
        <dbReference type="EMBL" id="TWB21476.1"/>
    </source>
</evidence>
<comment type="function">
    <text evidence="2">Antitoxin component of a type II toxin-antitoxin (TA) system.</text>
</comment>
<dbReference type="InterPro" id="IPR051405">
    <property type="entry name" value="phD/YefM_antitoxin"/>
</dbReference>
<dbReference type="Gene3D" id="6.10.250.330">
    <property type="match status" value="1"/>
</dbReference>
<dbReference type="RefSeq" id="WP_145750088.1">
    <property type="nucleotide sequence ID" value="NZ_VITN01000005.1"/>
</dbReference>
<dbReference type="OrthoDB" id="9802003at2"/>
<comment type="similarity">
    <text evidence="1 2">Belongs to the phD/YefM antitoxin family.</text>
</comment>
<reference evidence="3 4" key="1">
    <citation type="submission" date="2019-06" db="EMBL/GenBank/DDBJ databases">
        <title>Genomic Encyclopedia of Type Strains, Phase IV (KMG-V): Genome sequencing to study the core and pangenomes of soil and plant-associated prokaryotes.</title>
        <authorList>
            <person name="Whitman W."/>
        </authorList>
    </citation>
    <scope>NUCLEOTIDE SEQUENCE [LARGE SCALE GENOMIC DNA]</scope>
    <source>
        <strain evidence="3 4">BR 11880</strain>
    </source>
</reference>
<comment type="caution">
    <text evidence="3">The sequence shown here is derived from an EMBL/GenBank/DDBJ whole genome shotgun (WGS) entry which is preliminary data.</text>
</comment>
<dbReference type="PANTHER" id="PTHR33713:SF6">
    <property type="entry name" value="ANTITOXIN YEFM"/>
    <property type="match status" value="1"/>
</dbReference>
<evidence type="ECO:0000256" key="1">
    <source>
        <dbReference type="ARBA" id="ARBA00009981"/>
    </source>
</evidence>
<dbReference type="SUPFAM" id="SSF143120">
    <property type="entry name" value="YefM-like"/>
    <property type="match status" value="1"/>
</dbReference>
<dbReference type="InterPro" id="IPR036165">
    <property type="entry name" value="YefM-like_sf"/>
</dbReference>
<dbReference type="InterPro" id="IPR006442">
    <property type="entry name" value="Antitoxin_Phd/YefM"/>
</dbReference>
<dbReference type="Proteomes" id="UP000319859">
    <property type="component" value="Unassembled WGS sequence"/>
</dbReference>
<protein>
    <recommendedName>
        <fullName evidence="2">Antitoxin</fullName>
    </recommendedName>
</protein>
<name>A0A560FIR8_9PROT</name>
<dbReference type="PANTHER" id="PTHR33713">
    <property type="entry name" value="ANTITOXIN YAFN-RELATED"/>
    <property type="match status" value="1"/>
</dbReference>
<accession>A0A560FIR8</accession>
<evidence type="ECO:0000256" key="2">
    <source>
        <dbReference type="RuleBase" id="RU362080"/>
    </source>
</evidence>
<proteinExistence type="inferred from homology"/>
<gene>
    <name evidence="3" type="ORF">FBZ89_105351</name>
</gene>
<dbReference type="AlphaFoldDB" id="A0A560FIR8"/>
<dbReference type="EMBL" id="VITN01000005">
    <property type="protein sequence ID" value="TWB21476.1"/>
    <property type="molecule type" value="Genomic_DNA"/>
</dbReference>
<dbReference type="Pfam" id="PF02604">
    <property type="entry name" value="PhdYeFM_antitox"/>
    <property type="match status" value="1"/>
</dbReference>
<evidence type="ECO:0000313" key="4">
    <source>
        <dbReference type="Proteomes" id="UP000319859"/>
    </source>
</evidence>
<sequence length="86" mass="9400">MSHVSFTEFRQNMKAHLDAACDSRAPLVVTRQGGRSVVVIAEDEFNGMMETLHLLRSPRNAERLLASIAAADAGEFVTDALPDDLD</sequence>